<dbReference type="AlphaFoldDB" id="A0A0L9U538"/>
<gene>
    <name evidence="2" type="ORF">LR48_Vigan03g088600</name>
</gene>
<feature type="region of interest" description="Disordered" evidence="1">
    <location>
        <begin position="75"/>
        <end position="111"/>
    </location>
</feature>
<name>A0A0L9U538_PHAAN</name>
<proteinExistence type="predicted"/>
<evidence type="ECO:0000256" key="1">
    <source>
        <dbReference type="SAM" id="MobiDB-lite"/>
    </source>
</evidence>
<dbReference type="Proteomes" id="UP000053144">
    <property type="component" value="Chromosome 3"/>
</dbReference>
<feature type="compositionally biased region" description="Acidic residues" evidence="1">
    <location>
        <begin position="81"/>
        <end position="101"/>
    </location>
</feature>
<organism evidence="2 3">
    <name type="scientific">Phaseolus angularis</name>
    <name type="common">Azuki bean</name>
    <name type="synonym">Vigna angularis</name>
    <dbReference type="NCBI Taxonomy" id="3914"/>
    <lineage>
        <taxon>Eukaryota</taxon>
        <taxon>Viridiplantae</taxon>
        <taxon>Streptophyta</taxon>
        <taxon>Embryophyta</taxon>
        <taxon>Tracheophyta</taxon>
        <taxon>Spermatophyta</taxon>
        <taxon>Magnoliopsida</taxon>
        <taxon>eudicotyledons</taxon>
        <taxon>Gunneridae</taxon>
        <taxon>Pentapetalae</taxon>
        <taxon>rosids</taxon>
        <taxon>fabids</taxon>
        <taxon>Fabales</taxon>
        <taxon>Fabaceae</taxon>
        <taxon>Papilionoideae</taxon>
        <taxon>50 kb inversion clade</taxon>
        <taxon>NPAAA clade</taxon>
        <taxon>indigoferoid/millettioid clade</taxon>
        <taxon>Phaseoleae</taxon>
        <taxon>Vigna</taxon>
    </lineage>
</organism>
<sequence length="111" mass="13037">MIDKSTLHHMGLQHGQDRWLFKDEHAGEEEETASASSAPHRVHFEFEKHMVRQMHSLSVICQTIRQDVNDIKEMLQMNASNDEDEEYEENEEESEADESNDDMLTCQMKKK</sequence>
<reference evidence="3" key="1">
    <citation type="journal article" date="2015" name="Proc. Natl. Acad. Sci. U.S.A.">
        <title>Genome sequencing of adzuki bean (Vigna angularis) provides insight into high starch and low fat accumulation and domestication.</title>
        <authorList>
            <person name="Yang K."/>
            <person name="Tian Z."/>
            <person name="Chen C."/>
            <person name="Luo L."/>
            <person name="Zhao B."/>
            <person name="Wang Z."/>
            <person name="Yu L."/>
            <person name="Li Y."/>
            <person name="Sun Y."/>
            <person name="Li W."/>
            <person name="Chen Y."/>
            <person name="Li Y."/>
            <person name="Zhang Y."/>
            <person name="Ai D."/>
            <person name="Zhao J."/>
            <person name="Shang C."/>
            <person name="Ma Y."/>
            <person name="Wu B."/>
            <person name="Wang M."/>
            <person name="Gao L."/>
            <person name="Sun D."/>
            <person name="Zhang P."/>
            <person name="Guo F."/>
            <person name="Wang W."/>
            <person name="Li Y."/>
            <person name="Wang J."/>
            <person name="Varshney R.K."/>
            <person name="Wang J."/>
            <person name="Ling H.Q."/>
            <person name="Wan P."/>
        </authorList>
    </citation>
    <scope>NUCLEOTIDE SEQUENCE</scope>
    <source>
        <strain evidence="3">cv. Jingnong 6</strain>
    </source>
</reference>
<dbReference type="Gramene" id="KOM37504">
    <property type="protein sequence ID" value="KOM37504"/>
    <property type="gene ID" value="LR48_Vigan03g088600"/>
</dbReference>
<evidence type="ECO:0000313" key="3">
    <source>
        <dbReference type="Proteomes" id="UP000053144"/>
    </source>
</evidence>
<feature type="region of interest" description="Disordered" evidence="1">
    <location>
        <begin position="20"/>
        <end position="40"/>
    </location>
</feature>
<accession>A0A0L9U538</accession>
<protein>
    <submittedName>
        <fullName evidence="2">Uncharacterized protein</fullName>
    </submittedName>
</protein>
<evidence type="ECO:0000313" key="2">
    <source>
        <dbReference type="EMBL" id="KOM37504.1"/>
    </source>
</evidence>
<dbReference type="EMBL" id="CM003373">
    <property type="protein sequence ID" value="KOM37504.1"/>
    <property type="molecule type" value="Genomic_DNA"/>
</dbReference>